<dbReference type="InterPro" id="IPR050466">
    <property type="entry name" value="Carboxylest/Gibb_receptor"/>
</dbReference>
<dbReference type="Pfam" id="PF07859">
    <property type="entry name" value="Abhydrolase_3"/>
    <property type="match status" value="1"/>
</dbReference>
<dbReference type="RefSeq" id="XP_056682442.1">
    <property type="nucleotide sequence ID" value="XM_056826464.1"/>
</dbReference>
<dbReference type="InterPro" id="IPR029058">
    <property type="entry name" value="AB_hydrolase_fold"/>
</dbReference>
<name>A0ABM3QGF8_SPIOL</name>
<dbReference type="GeneID" id="130459227"/>
<evidence type="ECO:0000313" key="3">
    <source>
        <dbReference type="Proteomes" id="UP000813463"/>
    </source>
</evidence>
<dbReference type="PANTHER" id="PTHR23024:SF535">
    <property type="entry name" value="OS07G0162900 PROTEIN"/>
    <property type="match status" value="1"/>
</dbReference>
<evidence type="ECO:0000259" key="2">
    <source>
        <dbReference type="Pfam" id="PF07859"/>
    </source>
</evidence>
<keyword evidence="3" id="KW-1185">Reference proteome</keyword>
<reference evidence="4" key="2">
    <citation type="submission" date="2025-08" db="UniProtKB">
        <authorList>
            <consortium name="RefSeq"/>
        </authorList>
    </citation>
    <scope>IDENTIFICATION</scope>
    <source>
        <tissue evidence="4">Leaf</tissue>
    </source>
</reference>
<gene>
    <name evidence="4" type="primary">LOC130459227</name>
</gene>
<organism evidence="3 4">
    <name type="scientific">Spinacia oleracea</name>
    <name type="common">Spinach</name>
    <dbReference type="NCBI Taxonomy" id="3562"/>
    <lineage>
        <taxon>Eukaryota</taxon>
        <taxon>Viridiplantae</taxon>
        <taxon>Streptophyta</taxon>
        <taxon>Embryophyta</taxon>
        <taxon>Tracheophyta</taxon>
        <taxon>Spermatophyta</taxon>
        <taxon>Magnoliopsida</taxon>
        <taxon>eudicotyledons</taxon>
        <taxon>Gunneridae</taxon>
        <taxon>Pentapetalae</taxon>
        <taxon>Caryophyllales</taxon>
        <taxon>Chenopodiaceae</taxon>
        <taxon>Chenopodioideae</taxon>
        <taxon>Anserineae</taxon>
        <taxon>Spinacia</taxon>
    </lineage>
</organism>
<feature type="domain" description="Alpha/beta hydrolase fold-3" evidence="2">
    <location>
        <begin position="95"/>
        <end position="214"/>
    </location>
</feature>
<evidence type="ECO:0000256" key="1">
    <source>
        <dbReference type="ARBA" id="ARBA00010515"/>
    </source>
</evidence>
<proteinExistence type="inferred from homology"/>
<comment type="similarity">
    <text evidence="1">Belongs to the 'GDXG' lipolytic enzyme family.</text>
</comment>
<dbReference type="SUPFAM" id="SSF53474">
    <property type="entry name" value="alpha/beta-Hydrolases"/>
    <property type="match status" value="1"/>
</dbReference>
<protein>
    <submittedName>
        <fullName evidence="4">Probable carboxylesterase 15 isoform X1</fullName>
    </submittedName>
</protein>
<sequence length="243" mass="27063">MSDVKNTTSSENENPYVVEEINGKLKLFSDGSIIRYLRSINPTPKLPLDDAKYPTISPFDFEYDPTHNLYLRVYRDEFRLYTPYVDGPFGNPTIIIYLHGGGFCLDSLIMAANHNFCIRLCNALAEFVISVDYRLAPDDRLPAAVDDVWTALKWVRETFCEGENRKGFGRVVIFGDSAGGNIAHNLAVRIASGGWRELDPIRVVGYVLLAPLFGGGATVQGLSRSYKVLLTLTIWISLTSTGD</sequence>
<dbReference type="Proteomes" id="UP000813463">
    <property type="component" value="Chromosome 4"/>
</dbReference>
<dbReference type="InterPro" id="IPR013094">
    <property type="entry name" value="AB_hydrolase_3"/>
</dbReference>
<reference evidence="3" key="1">
    <citation type="journal article" date="2021" name="Nat. Commun.">
        <title>Genomic analyses provide insights into spinach domestication and the genetic basis of agronomic traits.</title>
        <authorList>
            <person name="Cai X."/>
            <person name="Sun X."/>
            <person name="Xu C."/>
            <person name="Sun H."/>
            <person name="Wang X."/>
            <person name="Ge C."/>
            <person name="Zhang Z."/>
            <person name="Wang Q."/>
            <person name="Fei Z."/>
            <person name="Jiao C."/>
            <person name="Wang Q."/>
        </authorList>
    </citation>
    <scope>NUCLEOTIDE SEQUENCE [LARGE SCALE GENOMIC DNA]</scope>
    <source>
        <strain evidence="3">cv. Varoflay</strain>
    </source>
</reference>
<accession>A0ABM3QGF8</accession>
<dbReference type="PANTHER" id="PTHR23024">
    <property type="entry name" value="ARYLACETAMIDE DEACETYLASE"/>
    <property type="match status" value="1"/>
</dbReference>
<dbReference type="Gene3D" id="3.40.50.1820">
    <property type="entry name" value="alpha/beta hydrolase"/>
    <property type="match status" value="1"/>
</dbReference>
<evidence type="ECO:0000313" key="4">
    <source>
        <dbReference type="RefSeq" id="XP_056682442.1"/>
    </source>
</evidence>